<dbReference type="InterPro" id="IPR011659">
    <property type="entry name" value="WD40"/>
</dbReference>
<dbReference type="Gene3D" id="2.120.10.30">
    <property type="entry name" value="TolB, C-terminal domain"/>
    <property type="match status" value="2"/>
</dbReference>
<dbReference type="RefSeq" id="WP_393013781.1">
    <property type="nucleotide sequence ID" value="NZ_JAZAQF010000074.1"/>
</dbReference>
<evidence type="ECO:0000313" key="2">
    <source>
        <dbReference type="EMBL" id="MFG3818425.1"/>
    </source>
</evidence>
<evidence type="ECO:0000256" key="1">
    <source>
        <dbReference type="ARBA" id="ARBA00009820"/>
    </source>
</evidence>
<sequence length="405" mass="45675">MLLRSNFQLWRWRAIAARCSSLGLLSLLLGCVSDLPKAQLPSVTELPNDRDTLIVTTDINNQGPDPSRLAFYTADLQTGAVARWLLQNDVEIEQPNKNQALIENGPPVLLRDGSGLIYQGVFSGRSSPFLITPQGGVRSLTVPPPAQSPNGRRAWSADGRWLAYERIEPRGEATFSEIYLLDRQTGQQRLWLANDDADREIRWMSWSPDSQRLAVARYQLGQEAVDLTLLDLQKPPQVLIREGEATPFQVPEVAMYDFQWLPDSQRLSFLNHRSQTVRGNDDPLDEFLSFQWLFPQSSGVKSQSSIWILDIRTRQFQELPLVTQGERLGDLSAYTWSPDGQQLALVAGFAGPCRRLVTAGQITCSDHIYVASADGRRLRQLTQVEQWPSYRVLWFSPQRPAGPSF</sequence>
<evidence type="ECO:0000313" key="3">
    <source>
        <dbReference type="Proteomes" id="UP001604335"/>
    </source>
</evidence>
<name>A0ABW7CBD3_9CYAN</name>
<accession>A0ABW7CBD3</accession>
<dbReference type="PANTHER" id="PTHR36842:SF1">
    <property type="entry name" value="PROTEIN TOLB"/>
    <property type="match status" value="1"/>
</dbReference>
<gene>
    <name evidence="2" type="ORF">VPK24_12310</name>
</gene>
<dbReference type="Pfam" id="PF07676">
    <property type="entry name" value="PD40"/>
    <property type="match status" value="1"/>
</dbReference>
<dbReference type="PANTHER" id="PTHR36842">
    <property type="entry name" value="PROTEIN TOLB HOMOLOG"/>
    <property type="match status" value="1"/>
</dbReference>
<protein>
    <submittedName>
        <fullName evidence="2">Uncharacterized protein</fullName>
    </submittedName>
</protein>
<keyword evidence="3" id="KW-1185">Reference proteome</keyword>
<comment type="similarity">
    <text evidence="1">Belongs to the TolB family.</text>
</comment>
<proteinExistence type="inferred from homology"/>
<organism evidence="2 3">
    <name type="scientific">Limnothrix redekei LRLZ20PSL1</name>
    <dbReference type="NCBI Taxonomy" id="3112953"/>
    <lineage>
        <taxon>Bacteria</taxon>
        <taxon>Bacillati</taxon>
        <taxon>Cyanobacteriota</taxon>
        <taxon>Cyanophyceae</taxon>
        <taxon>Pseudanabaenales</taxon>
        <taxon>Pseudanabaenaceae</taxon>
        <taxon>Limnothrix</taxon>
    </lineage>
</organism>
<dbReference type="EMBL" id="JAZAQF010000074">
    <property type="protein sequence ID" value="MFG3818425.1"/>
    <property type="molecule type" value="Genomic_DNA"/>
</dbReference>
<comment type="caution">
    <text evidence="2">The sequence shown here is derived from an EMBL/GenBank/DDBJ whole genome shotgun (WGS) entry which is preliminary data.</text>
</comment>
<dbReference type="Proteomes" id="UP001604335">
    <property type="component" value="Unassembled WGS sequence"/>
</dbReference>
<dbReference type="SUPFAM" id="SSF82171">
    <property type="entry name" value="DPP6 N-terminal domain-like"/>
    <property type="match status" value="1"/>
</dbReference>
<dbReference type="PROSITE" id="PS51257">
    <property type="entry name" value="PROKAR_LIPOPROTEIN"/>
    <property type="match status" value="1"/>
</dbReference>
<reference evidence="3" key="1">
    <citation type="journal article" date="2024" name="Algal Res.">
        <title>Biochemical, toxicological and genomic investigation of a high-biomass producing Limnothrix strain isolated from Italian shallow drinking water reservoir.</title>
        <authorList>
            <person name="Simonazzi M."/>
            <person name="Shishido T.K."/>
            <person name="Delbaje E."/>
            <person name="Wahlsten M."/>
            <person name="Fewer D.P."/>
            <person name="Sivonen K."/>
            <person name="Pezzolesi L."/>
            <person name="Pistocchi R."/>
        </authorList>
    </citation>
    <scope>NUCLEOTIDE SEQUENCE [LARGE SCALE GENOMIC DNA]</scope>
    <source>
        <strain evidence="3">LRLZ20PSL1</strain>
    </source>
</reference>
<dbReference type="InterPro" id="IPR011042">
    <property type="entry name" value="6-blade_b-propeller_TolB-like"/>
</dbReference>